<sequence>MTHFGSPILRRMFFLVMFWGFIILTLFYLRSNAIDGPNAGLTSNSVNSRLLLQKLGDLRTPHTEATHSTGHLPLSAAHLLTDLEPSIDKSQGLPEAMTAEVQKKLPSLPIAYWNRHKNRPMFYKNESCARFPSVFDIEFNNVHWQTLHTSNGTFQLFGAYYDVRQASDIGPSVRILGMINRIEPTVKTYCQFWFESQKEPVFTKVLEYKYIWYRQWGNYKQGIYQPYLIACQIPQQYHILVPASVSIVEKPCDTATNNLRVVYNKPDKKKKFAVCVKGLDFLHEDLSVRLVEWIELLGILGVDKVFFYELQVHPNISKVLQYYQNLDRVDVTPLTLPGGQPNVPEFQHMYLVNKVINKRQNELIPYNDCLYKNLYTYEYIALLDIDEVIMPVNTMSWQELMDVVLPKAKSAKKNTQASYNVRNVYFLDDLIEVHGWFKDIPRYMHMLQHVYRSKNFTKPGAYVKSFINPERALTLHNHFPLACLRGACSSYSIETTDAQLQHYRADCVRELRKICEEFRQNSVVDTTIWKFKENLITRTTDTLKKLGFFGSRDGRAHVNSEIGT</sequence>
<dbReference type="InterPro" id="IPR008166">
    <property type="entry name" value="Glyco_transf_92"/>
</dbReference>
<keyword evidence="10" id="KW-1185">Reference proteome</keyword>
<dbReference type="EMBL" id="BLKM01002437">
    <property type="protein sequence ID" value="GFG40718.1"/>
    <property type="molecule type" value="Genomic_DNA"/>
</dbReference>
<dbReference type="AlphaFoldDB" id="A0A6L2QC45"/>
<protein>
    <recommendedName>
        <fullName evidence="8">Glycosyltransferase family 92 protein</fullName>
        <ecNumber evidence="8">2.4.1.-</ecNumber>
    </recommendedName>
</protein>
<dbReference type="Pfam" id="PF01697">
    <property type="entry name" value="Glyco_transf_92"/>
    <property type="match status" value="1"/>
</dbReference>
<evidence type="ECO:0000256" key="3">
    <source>
        <dbReference type="ARBA" id="ARBA00022676"/>
    </source>
</evidence>
<dbReference type="PANTHER" id="PTHR21461">
    <property type="entry name" value="GLYCOSYLTRANSFERASE FAMILY 92 PROTEIN"/>
    <property type="match status" value="1"/>
</dbReference>
<keyword evidence="7 8" id="KW-0472">Membrane</keyword>
<evidence type="ECO:0000313" key="10">
    <source>
        <dbReference type="Proteomes" id="UP000502823"/>
    </source>
</evidence>
<reference evidence="10" key="1">
    <citation type="submission" date="2020-01" db="EMBL/GenBank/DDBJ databases">
        <title>Draft genome sequence of the Termite Coptotermes fromosanus.</title>
        <authorList>
            <person name="Itakura S."/>
            <person name="Yosikawa Y."/>
            <person name="Umezawa K."/>
        </authorList>
    </citation>
    <scope>NUCLEOTIDE SEQUENCE [LARGE SCALE GENOMIC DNA]</scope>
</reference>
<keyword evidence="5 8" id="KW-0812">Transmembrane</keyword>
<keyword evidence="4 8" id="KW-0808">Transferase</keyword>
<keyword evidence="6 8" id="KW-1133">Transmembrane helix</keyword>
<dbReference type="GO" id="GO:0016020">
    <property type="term" value="C:membrane"/>
    <property type="evidence" value="ECO:0007669"/>
    <property type="project" value="UniProtKB-SubCell"/>
</dbReference>
<comment type="similarity">
    <text evidence="2 8">Belongs to the glycosyltransferase 92 family.</text>
</comment>
<dbReference type="Proteomes" id="UP000502823">
    <property type="component" value="Unassembled WGS sequence"/>
</dbReference>
<accession>A0A6L2QC45</accession>
<evidence type="ECO:0000256" key="5">
    <source>
        <dbReference type="ARBA" id="ARBA00022692"/>
    </source>
</evidence>
<evidence type="ECO:0000256" key="1">
    <source>
        <dbReference type="ARBA" id="ARBA00004167"/>
    </source>
</evidence>
<comment type="subcellular location">
    <subcellularLocation>
        <location evidence="1">Membrane</location>
        <topology evidence="1">Single-pass membrane protein</topology>
    </subcellularLocation>
</comment>
<dbReference type="FunCoup" id="A0A6L2QC45">
    <property type="interactions" value="90"/>
</dbReference>
<dbReference type="GO" id="GO:0016757">
    <property type="term" value="F:glycosyltransferase activity"/>
    <property type="evidence" value="ECO:0007669"/>
    <property type="project" value="UniProtKB-UniRule"/>
</dbReference>
<gene>
    <name evidence="9" type="ORF">Cfor_03402</name>
</gene>
<evidence type="ECO:0000256" key="8">
    <source>
        <dbReference type="RuleBase" id="RU366017"/>
    </source>
</evidence>
<evidence type="ECO:0000313" key="9">
    <source>
        <dbReference type="EMBL" id="GFG40718.1"/>
    </source>
</evidence>
<dbReference type="PANTHER" id="PTHR21461:SF83">
    <property type="entry name" value="GLYCOSYLTRANSFERASE FAMILY 92 PROTEIN"/>
    <property type="match status" value="1"/>
</dbReference>
<dbReference type="OrthoDB" id="2017643at2759"/>
<organism evidence="9 10">
    <name type="scientific">Coptotermes formosanus</name>
    <name type="common">Formosan subterranean termite</name>
    <dbReference type="NCBI Taxonomy" id="36987"/>
    <lineage>
        <taxon>Eukaryota</taxon>
        <taxon>Metazoa</taxon>
        <taxon>Ecdysozoa</taxon>
        <taxon>Arthropoda</taxon>
        <taxon>Hexapoda</taxon>
        <taxon>Insecta</taxon>
        <taxon>Pterygota</taxon>
        <taxon>Neoptera</taxon>
        <taxon>Polyneoptera</taxon>
        <taxon>Dictyoptera</taxon>
        <taxon>Blattodea</taxon>
        <taxon>Blattoidea</taxon>
        <taxon>Termitoidae</taxon>
        <taxon>Rhinotermitidae</taxon>
        <taxon>Coptotermes</taxon>
    </lineage>
</organism>
<evidence type="ECO:0000256" key="7">
    <source>
        <dbReference type="ARBA" id="ARBA00023136"/>
    </source>
</evidence>
<name>A0A6L2QC45_COPFO</name>
<feature type="transmembrane region" description="Helical" evidence="8">
    <location>
        <begin position="12"/>
        <end position="29"/>
    </location>
</feature>
<proteinExistence type="inferred from homology"/>
<evidence type="ECO:0000256" key="4">
    <source>
        <dbReference type="ARBA" id="ARBA00022679"/>
    </source>
</evidence>
<dbReference type="GO" id="GO:0005737">
    <property type="term" value="C:cytoplasm"/>
    <property type="evidence" value="ECO:0007669"/>
    <property type="project" value="TreeGrafter"/>
</dbReference>
<evidence type="ECO:0000256" key="2">
    <source>
        <dbReference type="ARBA" id="ARBA00007647"/>
    </source>
</evidence>
<evidence type="ECO:0000256" key="6">
    <source>
        <dbReference type="ARBA" id="ARBA00022989"/>
    </source>
</evidence>
<keyword evidence="3 8" id="KW-0328">Glycosyltransferase</keyword>
<dbReference type="EC" id="2.4.1.-" evidence="8"/>
<comment type="caution">
    <text evidence="9">The sequence shown here is derived from an EMBL/GenBank/DDBJ whole genome shotgun (WGS) entry which is preliminary data.</text>
</comment>
<dbReference type="InParanoid" id="A0A6L2QC45"/>